<sequence>MKRNKIISLILFALIVIGGFAGCDNKASVDTSSQSSKETKVADGKREIRTKGNDSAVLEAPSNTKELPGDKERFDSYVYSVDKLKADADKVVIIDARSKEDYDKGHIPNAVQAAWQDWANMDAKQDSGDWAKVLPNDKLSAIFGKLGIDGTKPVVIYNDPATSWGDEGRQLWTLRLFGLNNTYILNGGTKAWTEAGGELTKEKTNVKEVKGPTPKPNNELIVDTKYVANNLGKVNILDVREDEERAGTKNYGEASKGRIPESKHIWFKDFYNKDGKLLTPAQIRARVEAKGFKTSDEVITYCTGGIRSGFAAMMLQAAGYTKAKNYNVSFSAWAGTKQKIDSAVLKELD</sequence>
<keyword evidence="5" id="KW-0808">Transferase</keyword>
<dbReference type="SUPFAM" id="SSF52821">
    <property type="entry name" value="Rhodanese/Cell cycle control phosphatase"/>
    <property type="match status" value="2"/>
</dbReference>
<dbReference type="AlphaFoldDB" id="A0A0J8G4F9"/>
<comment type="catalytic activity">
    <reaction evidence="3">
        <text>thiosulfate + hydrogen cyanide = thiocyanate + sulfite + 2 H(+)</text>
        <dbReference type="Rhea" id="RHEA:16881"/>
        <dbReference type="ChEBI" id="CHEBI:15378"/>
        <dbReference type="ChEBI" id="CHEBI:17359"/>
        <dbReference type="ChEBI" id="CHEBI:18022"/>
        <dbReference type="ChEBI" id="CHEBI:18407"/>
        <dbReference type="ChEBI" id="CHEBI:33542"/>
        <dbReference type="EC" id="2.8.1.1"/>
    </reaction>
</comment>
<dbReference type="InterPro" id="IPR036873">
    <property type="entry name" value="Rhodanese-like_dom_sf"/>
</dbReference>
<dbReference type="Gene3D" id="3.40.250.10">
    <property type="entry name" value="Rhodanese-like domain"/>
    <property type="match status" value="2"/>
</dbReference>
<dbReference type="SMART" id="SM00450">
    <property type="entry name" value="RHOD"/>
    <property type="match status" value="2"/>
</dbReference>
<reference evidence="5 6" key="1">
    <citation type="submission" date="2015-06" db="EMBL/GenBank/DDBJ databases">
        <title>Draft genome sequence of the purine-degrading Clostridium cylindrosporum HC-1 (DSM 605).</title>
        <authorList>
            <person name="Poehlein A."/>
            <person name="Schiel-Bengelsdorf B."/>
            <person name="Bengelsdorf F."/>
            <person name="Daniel R."/>
            <person name="Duerre P."/>
        </authorList>
    </citation>
    <scope>NUCLEOTIDE SEQUENCE [LARGE SCALE GENOMIC DNA]</scope>
    <source>
        <strain evidence="5 6">DSM 605</strain>
    </source>
</reference>
<evidence type="ECO:0000256" key="2">
    <source>
        <dbReference type="ARBA" id="ARBA00022737"/>
    </source>
</evidence>
<dbReference type="PROSITE" id="PS51257">
    <property type="entry name" value="PROKAR_LIPOPROTEIN"/>
    <property type="match status" value="1"/>
</dbReference>
<dbReference type="EMBL" id="LFVU01000007">
    <property type="protein sequence ID" value="KMT22556.1"/>
    <property type="molecule type" value="Genomic_DNA"/>
</dbReference>
<proteinExistence type="predicted"/>
<evidence type="ECO:0000313" key="5">
    <source>
        <dbReference type="EMBL" id="KMT22556.1"/>
    </source>
</evidence>
<dbReference type="STRING" id="1121307.CLCY_10c01030"/>
<dbReference type="PROSITE" id="PS50206">
    <property type="entry name" value="RHODANESE_3"/>
    <property type="match status" value="2"/>
</dbReference>
<protein>
    <recommendedName>
        <fullName evidence="1">thiosulfate sulfurtransferase</fullName>
        <ecNumber evidence="1">2.8.1.1</ecNumber>
    </recommendedName>
</protein>
<dbReference type="InterPro" id="IPR051126">
    <property type="entry name" value="Thiosulfate_sulfurtransferase"/>
</dbReference>
<evidence type="ECO:0000256" key="3">
    <source>
        <dbReference type="ARBA" id="ARBA00047549"/>
    </source>
</evidence>
<dbReference type="InterPro" id="IPR001763">
    <property type="entry name" value="Rhodanese-like_dom"/>
</dbReference>
<dbReference type="PANTHER" id="PTHR43855">
    <property type="entry name" value="THIOSULFATE SULFURTRANSFERASE"/>
    <property type="match status" value="1"/>
</dbReference>
<evidence type="ECO:0000256" key="1">
    <source>
        <dbReference type="ARBA" id="ARBA00012245"/>
    </source>
</evidence>
<keyword evidence="2" id="KW-0677">Repeat</keyword>
<name>A0A0J8G4F9_CLOCY</name>
<gene>
    <name evidence="5" type="primary">sseA</name>
    <name evidence="5" type="ORF">CLCY_10c01030</name>
</gene>
<dbReference type="GO" id="GO:0004792">
    <property type="term" value="F:thiosulfate-cyanide sulfurtransferase activity"/>
    <property type="evidence" value="ECO:0007669"/>
    <property type="project" value="UniProtKB-EC"/>
</dbReference>
<evidence type="ECO:0000259" key="4">
    <source>
        <dbReference type="PROSITE" id="PS50206"/>
    </source>
</evidence>
<dbReference type="EC" id="2.8.1.1" evidence="1"/>
<accession>A0A0J8G4F9</accession>
<dbReference type="RefSeq" id="WP_048569968.1">
    <property type="nucleotide sequence ID" value="NZ_LFVU01000007.1"/>
</dbReference>
<organism evidence="5 6">
    <name type="scientific">Clostridium cylindrosporum DSM 605</name>
    <dbReference type="NCBI Taxonomy" id="1121307"/>
    <lineage>
        <taxon>Bacteria</taxon>
        <taxon>Bacillati</taxon>
        <taxon>Bacillota</taxon>
        <taxon>Clostridia</taxon>
        <taxon>Eubacteriales</taxon>
        <taxon>Clostridiaceae</taxon>
        <taxon>Clostridium</taxon>
    </lineage>
</organism>
<dbReference type="Proteomes" id="UP000036756">
    <property type="component" value="Unassembled WGS sequence"/>
</dbReference>
<keyword evidence="6" id="KW-1185">Reference proteome</keyword>
<dbReference type="PATRIC" id="fig|1121307.3.peg.105"/>
<feature type="domain" description="Rhodanese" evidence="4">
    <location>
        <begin position="87"/>
        <end position="201"/>
    </location>
</feature>
<dbReference type="PANTHER" id="PTHR43855:SF1">
    <property type="entry name" value="THIOSULFATE SULFURTRANSFERASE"/>
    <property type="match status" value="1"/>
</dbReference>
<dbReference type="Pfam" id="PF00581">
    <property type="entry name" value="Rhodanese"/>
    <property type="match status" value="2"/>
</dbReference>
<feature type="domain" description="Rhodanese" evidence="4">
    <location>
        <begin position="230"/>
        <end position="342"/>
    </location>
</feature>
<evidence type="ECO:0000313" key="6">
    <source>
        <dbReference type="Proteomes" id="UP000036756"/>
    </source>
</evidence>
<comment type="caution">
    <text evidence="5">The sequence shown here is derived from an EMBL/GenBank/DDBJ whole genome shotgun (WGS) entry which is preliminary data.</text>
</comment>